<dbReference type="EMBL" id="BARV01018592">
    <property type="protein sequence ID" value="GAI21346.1"/>
    <property type="molecule type" value="Genomic_DNA"/>
</dbReference>
<evidence type="ECO:0000313" key="2">
    <source>
        <dbReference type="EMBL" id="GAI21346.1"/>
    </source>
</evidence>
<dbReference type="InterPro" id="IPR035965">
    <property type="entry name" value="PAS-like_dom_sf"/>
</dbReference>
<dbReference type="Gene3D" id="3.30.450.20">
    <property type="entry name" value="PAS domain"/>
    <property type="match status" value="1"/>
</dbReference>
<dbReference type="NCBIfam" id="TIGR00229">
    <property type="entry name" value="sensory_box"/>
    <property type="match status" value="1"/>
</dbReference>
<protein>
    <recommendedName>
        <fullName evidence="1">PAS domain-containing protein</fullName>
    </recommendedName>
</protein>
<reference evidence="2" key="1">
    <citation type="journal article" date="2014" name="Front. Microbiol.">
        <title>High frequency of phylogenetically diverse reductive dehalogenase-homologous genes in deep subseafloor sedimentary metagenomes.</title>
        <authorList>
            <person name="Kawai M."/>
            <person name="Futagami T."/>
            <person name="Toyoda A."/>
            <person name="Takaki Y."/>
            <person name="Nishi S."/>
            <person name="Hori S."/>
            <person name="Arai W."/>
            <person name="Tsubouchi T."/>
            <person name="Morono Y."/>
            <person name="Uchiyama I."/>
            <person name="Ito T."/>
            <person name="Fujiyama A."/>
            <person name="Inagaki F."/>
            <person name="Takami H."/>
        </authorList>
    </citation>
    <scope>NUCLEOTIDE SEQUENCE</scope>
    <source>
        <strain evidence="2">Expedition CK06-06</strain>
    </source>
</reference>
<proteinExistence type="predicted"/>
<accession>X1MTJ6</accession>
<dbReference type="Pfam" id="PF13426">
    <property type="entry name" value="PAS_9"/>
    <property type="match status" value="1"/>
</dbReference>
<name>X1MTJ6_9ZZZZ</name>
<evidence type="ECO:0000259" key="1">
    <source>
        <dbReference type="Pfam" id="PF13426"/>
    </source>
</evidence>
<organism evidence="2">
    <name type="scientific">marine sediment metagenome</name>
    <dbReference type="NCBI Taxonomy" id="412755"/>
    <lineage>
        <taxon>unclassified sequences</taxon>
        <taxon>metagenomes</taxon>
        <taxon>ecological metagenomes</taxon>
    </lineage>
</organism>
<dbReference type="CDD" id="cd00130">
    <property type="entry name" value="PAS"/>
    <property type="match status" value="1"/>
</dbReference>
<feature type="non-terminal residue" evidence="2">
    <location>
        <position position="167"/>
    </location>
</feature>
<dbReference type="AlphaFoldDB" id="X1MTJ6"/>
<sequence>MRAAELYNVSGFVRNEPDGSVEKILFLAIDNTEQKKQSLDYEGQIESINRLNIKAEFAPDGKYINCNELFLETLKYTRNELEKMSVFEFIEKNELDSFHEIWEGITRGIAYQGQMKTRTKYEDEKWFRVSYTAVNDMYGEVAKVIYLATDITNERIMELESRRYTDQ</sequence>
<gene>
    <name evidence="2" type="ORF">S06H3_31396</name>
</gene>
<feature type="domain" description="PAS" evidence="1">
    <location>
        <begin position="59"/>
        <end position="152"/>
    </location>
</feature>
<comment type="caution">
    <text evidence="2">The sequence shown here is derived from an EMBL/GenBank/DDBJ whole genome shotgun (WGS) entry which is preliminary data.</text>
</comment>
<dbReference type="SUPFAM" id="SSF55785">
    <property type="entry name" value="PYP-like sensor domain (PAS domain)"/>
    <property type="match status" value="1"/>
</dbReference>
<dbReference type="InterPro" id="IPR000014">
    <property type="entry name" value="PAS"/>
</dbReference>